<evidence type="ECO:0000259" key="2">
    <source>
        <dbReference type="Pfam" id="PF14615"/>
    </source>
</evidence>
<evidence type="ECO:0000313" key="3">
    <source>
        <dbReference type="EMBL" id="RIA84698.1"/>
    </source>
</evidence>
<sequence>MPKKLSQKSNSQFNSPITKISTKKGQQTPIKTFQQKTSTPKNKNNKPLISTNPENILKLNDKFFNNSNLNDSENEQEFNKDESGGEDEDIVMQDIKSLTTSEEEEASTDSSDEENTKQLSYSEEELDEENSNEENEDEKESDEEMNENYNEIIEDISLKKKQKEKEEIKNQDKTMSKESTEIKDPIPTPLLARSRAEKQFRDYYMNQITKAFGEDLDKLRKMEVNLSSNKLEILIDSLESGISIFSDVE</sequence>
<proteinExistence type="predicted"/>
<dbReference type="AlphaFoldDB" id="A0A397SFC0"/>
<gene>
    <name evidence="3" type="ORF">C1645_808645</name>
</gene>
<dbReference type="Pfam" id="PF14615">
    <property type="entry name" value="Rsa3"/>
    <property type="match status" value="1"/>
</dbReference>
<feature type="compositionally biased region" description="Basic and acidic residues" evidence="1">
    <location>
        <begin position="163"/>
        <end position="184"/>
    </location>
</feature>
<reference evidence="3 4" key="1">
    <citation type="submission" date="2018-06" db="EMBL/GenBank/DDBJ databases">
        <title>Comparative genomics reveals the genomic features of Rhizophagus irregularis, R. cerebriforme, R. diaphanum and Gigaspora rosea, and their symbiotic lifestyle signature.</title>
        <authorList>
            <person name="Morin E."/>
            <person name="San Clemente H."/>
            <person name="Chen E.C.H."/>
            <person name="De La Providencia I."/>
            <person name="Hainaut M."/>
            <person name="Kuo A."/>
            <person name="Kohler A."/>
            <person name="Murat C."/>
            <person name="Tang N."/>
            <person name="Roy S."/>
            <person name="Loubradou J."/>
            <person name="Henrissat B."/>
            <person name="Grigoriev I.V."/>
            <person name="Corradi N."/>
            <person name="Roux C."/>
            <person name="Martin F.M."/>
        </authorList>
    </citation>
    <scope>NUCLEOTIDE SEQUENCE [LARGE SCALE GENOMIC DNA]</scope>
    <source>
        <strain evidence="3 4">DAOM 227022</strain>
    </source>
</reference>
<accession>A0A397SFC0</accession>
<feature type="domain" description="Ribosome-assembly protein 3 C-terminal" evidence="2">
    <location>
        <begin position="200"/>
        <end position="246"/>
    </location>
</feature>
<name>A0A397SFC0_9GLOM</name>
<feature type="compositionally biased region" description="Acidic residues" evidence="1">
    <location>
        <begin position="101"/>
        <end position="113"/>
    </location>
</feature>
<dbReference type="STRING" id="658196.A0A397SFC0"/>
<dbReference type="Proteomes" id="UP000265703">
    <property type="component" value="Unassembled WGS sequence"/>
</dbReference>
<feature type="compositionally biased region" description="Polar residues" evidence="1">
    <location>
        <begin position="7"/>
        <end position="40"/>
    </location>
</feature>
<dbReference type="InterPro" id="IPR028217">
    <property type="entry name" value="Rsa3_C"/>
</dbReference>
<protein>
    <recommendedName>
        <fullName evidence="2">Ribosome-assembly protein 3 C-terminal domain-containing protein</fullName>
    </recommendedName>
</protein>
<keyword evidence="4" id="KW-1185">Reference proteome</keyword>
<feature type="compositionally biased region" description="Acidic residues" evidence="1">
    <location>
        <begin position="122"/>
        <end position="146"/>
    </location>
</feature>
<dbReference type="OrthoDB" id="69550at2759"/>
<evidence type="ECO:0000256" key="1">
    <source>
        <dbReference type="SAM" id="MobiDB-lite"/>
    </source>
</evidence>
<dbReference type="EMBL" id="QKYT01000473">
    <property type="protein sequence ID" value="RIA84698.1"/>
    <property type="molecule type" value="Genomic_DNA"/>
</dbReference>
<organism evidence="3 4">
    <name type="scientific">Glomus cerebriforme</name>
    <dbReference type="NCBI Taxonomy" id="658196"/>
    <lineage>
        <taxon>Eukaryota</taxon>
        <taxon>Fungi</taxon>
        <taxon>Fungi incertae sedis</taxon>
        <taxon>Mucoromycota</taxon>
        <taxon>Glomeromycotina</taxon>
        <taxon>Glomeromycetes</taxon>
        <taxon>Glomerales</taxon>
        <taxon>Glomeraceae</taxon>
        <taxon>Glomus</taxon>
    </lineage>
</organism>
<evidence type="ECO:0000313" key="4">
    <source>
        <dbReference type="Proteomes" id="UP000265703"/>
    </source>
</evidence>
<feature type="region of interest" description="Disordered" evidence="1">
    <location>
        <begin position="1"/>
        <end position="190"/>
    </location>
</feature>
<comment type="caution">
    <text evidence="3">The sequence shown here is derived from an EMBL/GenBank/DDBJ whole genome shotgun (WGS) entry which is preliminary data.</text>
</comment>
<feature type="non-terminal residue" evidence="3">
    <location>
        <position position="249"/>
    </location>
</feature>